<proteinExistence type="evidence at transcript level"/>
<dbReference type="InterPro" id="IPR006072">
    <property type="entry name" value="Odorant/phero-bd_Lep"/>
</dbReference>
<dbReference type="PIRSF" id="PIRSF015604">
    <property type="entry name" value="Odorant/phero_bd"/>
    <property type="match status" value="1"/>
</dbReference>
<dbReference type="Pfam" id="PF01395">
    <property type="entry name" value="PBP_GOBP"/>
    <property type="match status" value="1"/>
</dbReference>
<keyword evidence="4" id="KW-1015">Disulfide bond</keyword>
<feature type="disulfide bond" evidence="4">
    <location>
        <begin position="76"/>
        <end position="133"/>
    </location>
</feature>
<dbReference type="GO" id="GO:0007608">
    <property type="term" value="P:sensory perception of smell"/>
    <property type="evidence" value="ECO:0007669"/>
    <property type="project" value="TreeGrafter"/>
</dbReference>
<dbReference type="InterPro" id="IPR006170">
    <property type="entry name" value="PBP/GOBP"/>
</dbReference>
<evidence type="ECO:0000313" key="6">
    <source>
        <dbReference type="EMBL" id="ALS03847.1"/>
    </source>
</evidence>
<protein>
    <submittedName>
        <fullName evidence="6">Pheromone-binding protein 1</fullName>
    </submittedName>
</protein>
<comment type="similarity">
    <text evidence="1">Belongs to the PBP/GOBP family.</text>
</comment>
<reference evidence="6" key="1">
    <citation type="submission" date="2015-07" db="EMBL/GenBank/DDBJ databases">
        <title>Transcriptome analysis of odorant reception genes in the tea geometrid, Ectropis obliqua.</title>
        <authorList>
            <person name="Chen Z."/>
            <person name="Ma L."/>
            <person name="Li Z."/>
        </authorList>
    </citation>
    <scope>NUCLEOTIDE SEQUENCE</scope>
</reference>
<dbReference type="SMR" id="A0A1L2BLB1"/>
<dbReference type="GO" id="GO:0005615">
    <property type="term" value="C:extracellular space"/>
    <property type="evidence" value="ECO:0007669"/>
    <property type="project" value="TreeGrafter"/>
</dbReference>
<evidence type="ECO:0000256" key="4">
    <source>
        <dbReference type="PIRSR" id="PIRSR015604-1"/>
    </source>
</evidence>
<dbReference type="PANTHER" id="PTHR11857">
    <property type="entry name" value="ODORANT BINDING PROTEIN-RELATED"/>
    <property type="match status" value="1"/>
</dbReference>
<evidence type="ECO:0000256" key="3">
    <source>
        <dbReference type="ARBA" id="ARBA00022729"/>
    </source>
</evidence>
<dbReference type="EMBL" id="KT282990">
    <property type="protein sequence ID" value="ALS03847.1"/>
    <property type="molecule type" value="mRNA"/>
</dbReference>
<feature type="signal peptide" evidence="5">
    <location>
        <begin position="1"/>
        <end position="23"/>
    </location>
</feature>
<evidence type="ECO:0000256" key="5">
    <source>
        <dbReference type="SAM" id="SignalP"/>
    </source>
</evidence>
<sequence>MARFTLSWRILALFAVFLAQIEERECSQEVMHKITKDFAYVLEDCKKQENVGDHIMQDIFNFWHEEYALVNPELGCVMLCMAGKLDLMDGDDMHHGNAHEFAKKHGADDDLAKQLVTMIHDCEKASASIADRCARALETTKCFRGKIHGLKWAPSMRVIMEEVMADMNV</sequence>
<accession>A0A1L2BLB1</accession>
<evidence type="ECO:0000256" key="2">
    <source>
        <dbReference type="ARBA" id="ARBA00022448"/>
    </source>
</evidence>
<dbReference type="Gene3D" id="1.10.238.20">
    <property type="entry name" value="Pheromone/general odorant binding protein domain"/>
    <property type="match status" value="1"/>
</dbReference>
<dbReference type="AlphaFoldDB" id="A0A1L2BLB1"/>
<keyword evidence="2" id="KW-0813">Transport</keyword>
<organism evidence="6">
    <name type="scientific">Ectropis obliqua</name>
    <name type="common">Tea geometrid moth</name>
    <dbReference type="NCBI Taxonomy" id="248899"/>
    <lineage>
        <taxon>Eukaryota</taxon>
        <taxon>Metazoa</taxon>
        <taxon>Ecdysozoa</taxon>
        <taxon>Arthropoda</taxon>
        <taxon>Hexapoda</taxon>
        <taxon>Insecta</taxon>
        <taxon>Pterygota</taxon>
        <taxon>Neoptera</taxon>
        <taxon>Endopterygota</taxon>
        <taxon>Lepidoptera</taxon>
        <taxon>Glossata</taxon>
        <taxon>Ditrysia</taxon>
        <taxon>Geometroidea</taxon>
        <taxon>Geometridae</taxon>
        <taxon>Ennominae</taxon>
        <taxon>Ectropis</taxon>
    </lineage>
</organism>
<feature type="disulfide bond" evidence="4">
    <location>
        <begin position="45"/>
        <end position="80"/>
    </location>
</feature>
<dbReference type="GO" id="GO:0005549">
    <property type="term" value="F:odorant binding"/>
    <property type="evidence" value="ECO:0007669"/>
    <property type="project" value="InterPro"/>
</dbReference>
<dbReference type="SMART" id="SM00708">
    <property type="entry name" value="PhBP"/>
    <property type="match status" value="1"/>
</dbReference>
<feature type="chain" id="PRO_5012137109" evidence="5">
    <location>
        <begin position="24"/>
        <end position="169"/>
    </location>
</feature>
<dbReference type="InterPro" id="IPR036728">
    <property type="entry name" value="PBP_GOBP_sf"/>
</dbReference>
<evidence type="ECO:0000256" key="1">
    <source>
        <dbReference type="ARBA" id="ARBA00008098"/>
    </source>
</evidence>
<keyword evidence="3 5" id="KW-0732">Signal</keyword>
<dbReference type="CDD" id="cd23992">
    <property type="entry name" value="PBP_GOBP"/>
    <property type="match status" value="1"/>
</dbReference>
<name>A0A1L2BLB1_ECTOB</name>
<dbReference type="SUPFAM" id="SSF47565">
    <property type="entry name" value="Insect pheromone/odorant-binding proteins"/>
    <property type="match status" value="1"/>
</dbReference>
<dbReference type="PRINTS" id="PR00484">
    <property type="entry name" value="PBPGOBP"/>
</dbReference>
<feature type="disulfide bond" evidence="4">
    <location>
        <begin position="122"/>
        <end position="142"/>
    </location>
</feature>